<accession>A0A1I1B2N2</accession>
<dbReference type="AlphaFoldDB" id="A0A1I1B2N2"/>
<feature type="signal peptide" evidence="1">
    <location>
        <begin position="1"/>
        <end position="28"/>
    </location>
</feature>
<dbReference type="EMBL" id="FOKI01000058">
    <property type="protein sequence ID" value="SFB44327.1"/>
    <property type="molecule type" value="Genomic_DNA"/>
</dbReference>
<feature type="chain" id="PRO_5011560393" evidence="1">
    <location>
        <begin position="29"/>
        <end position="201"/>
    </location>
</feature>
<sequence>MKNKTFKFLTCIAISFALLFSITAPALAATLSDILYRVEPKIVRINNDDSLKSYLSEAHKGSLNVSKMVKLTYYKTYSENIDITDLSMAVEILGHVYPDKIAKYLPLGLGDKILVHTSVIDIGERSIDSNRWVWDSIAAVIPSSKLLMRSAIQYDVEEQLDDIILSASLENKNLKLNKDIMRKVLMDINNGTVDPIFLNLK</sequence>
<evidence type="ECO:0000256" key="1">
    <source>
        <dbReference type="SAM" id="SignalP"/>
    </source>
</evidence>
<keyword evidence="3" id="KW-1185">Reference proteome</keyword>
<gene>
    <name evidence="2" type="ORF">SAMN04488528_10586</name>
</gene>
<reference evidence="2 3" key="1">
    <citation type="submission" date="2016-10" db="EMBL/GenBank/DDBJ databases">
        <authorList>
            <person name="de Groot N.N."/>
        </authorList>
    </citation>
    <scope>NUCLEOTIDE SEQUENCE [LARGE SCALE GENOMIC DNA]</scope>
    <source>
        <strain evidence="2 3">DSM 12271</strain>
    </source>
</reference>
<evidence type="ECO:0000313" key="3">
    <source>
        <dbReference type="Proteomes" id="UP000198619"/>
    </source>
</evidence>
<keyword evidence="1" id="KW-0732">Signal</keyword>
<evidence type="ECO:0000313" key="2">
    <source>
        <dbReference type="EMBL" id="SFB44327.1"/>
    </source>
</evidence>
<organism evidence="2 3">
    <name type="scientific">Clostridium frigidicarnis</name>
    <dbReference type="NCBI Taxonomy" id="84698"/>
    <lineage>
        <taxon>Bacteria</taxon>
        <taxon>Bacillati</taxon>
        <taxon>Bacillota</taxon>
        <taxon>Clostridia</taxon>
        <taxon>Eubacteriales</taxon>
        <taxon>Clostridiaceae</taxon>
        <taxon>Clostridium</taxon>
    </lineage>
</organism>
<dbReference type="OrthoDB" id="669028at2"/>
<proteinExistence type="predicted"/>
<dbReference type="Proteomes" id="UP000198619">
    <property type="component" value="Unassembled WGS sequence"/>
</dbReference>
<protein>
    <submittedName>
        <fullName evidence="2">Uncharacterized protein</fullName>
    </submittedName>
</protein>
<name>A0A1I1B2N2_9CLOT</name>
<dbReference type="RefSeq" id="WP_090043134.1">
    <property type="nucleotide sequence ID" value="NZ_FOKI01000058.1"/>
</dbReference>